<feature type="non-terminal residue" evidence="1">
    <location>
        <position position="1"/>
    </location>
</feature>
<reference evidence="1 2" key="1">
    <citation type="submission" date="2021-06" db="EMBL/GenBank/DDBJ databases">
        <authorList>
            <person name="Kallberg Y."/>
            <person name="Tangrot J."/>
            <person name="Rosling A."/>
        </authorList>
    </citation>
    <scope>NUCLEOTIDE SEQUENCE [LARGE SCALE GENOMIC DNA]</scope>
    <source>
        <strain evidence="1 2">120-4 pot B 10/14</strain>
    </source>
</reference>
<accession>A0ABN7WU82</accession>
<sequence>ENSNKKNKIQPIFTVDKALVAHEGVKVYILQSITLNQRQALLFNIDEPFKVSMDKFNCKWWLLVTK</sequence>
<name>A0ABN7WU82_GIGMA</name>
<proteinExistence type="predicted"/>
<dbReference type="Proteomes" id="UP000789901">
    <property type="component" value="Unassembled WGS sequence"/>
</dbReference>
<evidence type="ECO:0000313" key="2">
    <source>
        <dbReference type="Proteomes" id="UP000789901"/>
    </source>
</evidence>
<protein>
    <submittedName>
        <fullName evidence="1">16063_t:CDS:1</fullName>
    </submittedName>
</protein>
<gene>
    <name evidence="1" type="ORF">GMARGA_LOCUS35213</name>
</gene>
<evidence type="ECO:0000313" key="1">
    <source>
        <dbReference type="EMBL" id="CAG8841038.1"/>
    </source>
</evidence>
<organism evidence="1 2">
    <name type="scientific">Gigaspora margarita</name>
    <dbReference type="NCBI Taxonomy" id="4874"/>
    <lineage>
        <taxon>Eukaryota</taxon>
        <taxon>Fungi</taxon>
        <taxon>Fungi incertae sedis</taxon>
        <taxon>Mucoromycota</taxon>
        <taxon>Glomeromycotina</taxon>
        <taxon>Glomeromycetes</taxon>
        <taxon>Diversisporales</taxon>
        <taxon>Gigasporaceae</taxon>
        <taxon>Gigaspora</taxon>
    </lineage>
</organism>
<keyword evidence="2" id="KW-1185">Reference proteome</keyword>
<comment type="caution">
    <text evidence="1">The sequence shown here is derived from an EMBL/GenBank/DDBJ whole genome shotgun (WGS) entry which is preliminary data.</text>
</comment>
<dbReference type="EMBL" id="CAJVQB010064517">
    <property type="protein sequence ID" value="CAG8841038.1"/>
    <property type="molecule type" value="Genomic_DNA"/>
</dbReference>